<comment type="caution">
    <text evidence="4">The sequence shown here is derived from an EMBL/GenBank/DDBJ whole genome shotgun (WGS) entry which is preliminary data.</text>
</comment>
<sequence>MTPLRVALVHGRADPAHDGVADYTVHLAAALDRRGVDVVDVPVDPGPLGLLRAARYLRASRADVAHVQFAPSAFGFSGAPGLLGDLAGMPLVTTLHEYGWWSVAPKVPEGVWTFLERRRLADRETGRLVPRSAAVLTTNGDHAATLRQRCGVEAGRAPLLPNVEVDPTAPDRAATRRALGVPADAELVVFFGFVHPVKGLRYLVDAVARLAGEHPALHLLVLGGFTSLALPADEAAAFRDELTAHVAAAGAQDRVTITGHRPAPEVSAALQAADVAAFPFTAGATLKSGALLAALDHGLPTLITRRSDAPADPDLVDGETVVVAPEVRDVDVLEQGLRRLLDDDDLRGRVAAGGHALVRGHDWDALAASHVATYREVLEQACAGSS</sequence>
<dbReference type="CDD" id="cd03801">
    <property type="entry name" value="GT4_PimA-like"/>
    <property type="match status" value="1"/>
</dbReference>
<dbReference type="PANTHER" id="PTHR12526:SF638">
    <property type="entry name" value="SPORE COAT PROTEIN SA"/>
    <property type="match status" value="1"/>
</dbReference>
<organism evidence="4 5">
    <name type="scientific">Actinomycetospora rhizophila</name>
    <dbReference type="NCBI Taxonomy" id="1416876"/>
    <lineage>
        <taxon>Bacteria</taxon>
        <taxon>Bacillati</taxon>
        <taxon>Actinomycetota</taxon>
        <taxon>Actinomycetes</taxon>
        <taxon>Pseudonocardiales</taxon>
        <taxon>Pseudonocardiaceae</taxon>
        <taxon>Actinomycetospora</taxon>
    </lineage>
</organism>
<protein>
    <submittedName>
        <fullName evidence="4">Glycosyltransferase family 4 protein</fullName>
        <ecNumber evidence="4">2.4.-.-</ecNumber>
    </submittedName>
</protein>
<evidence type="ECO:0000259" key="3">
    <source>
        <dbReference type="Pfam" id="PF13579"/>
    </source>
</evidence>
<proteinExistence type="predicted"/>
<dbReference type="RefSeq" id="WP_378019716.1">
    <property type="nucleotide sequence ID" value="NZ_JBHSKG010000002.1"/>
</dbReference>
<accession>A0ABV9ZBJ3</accession>
<dbReference type="Gene3D" id="3.40.50.2000">
    <property type="entry name" value="Glycogen Phosphorylase B"/>
    <property type="match status" value="2"/>
</dbReference>
<keyword evidence="1 4" id="KW-0328">Glycosyltransferase</keyword>
<dbReference type="Pfam" id="PF13692">
    <property type="entry name" value="Glyco_trans_1_4"/>
    <property type="match status" value="1"/>
</dbReference>
<dbReference type="GO" id="GO:0016757">
    <property type="term" value="F:glycosyltransferase activity"/>
    <property type="evidence" value="ECO:0007669"/>
    <property type="project" value="UniProtKB-KW"/>
</dbReference>
<evidence type="ECO:0000313" key="5">
    <source>
        <dbReference type="Proteomes" id="UP001596175"/>
    </source>
</evidence>
<dbReference type="PANTHER" id="PTHR12526">
    <property type="entry name" value="GLYCOSYLTRANSFERASE"/>
    <property type="match status" value="1"/>
</dbReference>
<dbReference type="InterPro" id="IPR028098">
    <property type="entry name" value="Glyco_trans_4-like_N"/>
</dbReference>
<keyword evidence="2 4" id="KW-0808">Transferase</keyword>
<dbReference type="SUPFAM" id="SSF53756">
    <property type="entry name" value="UDP-Glycosyltransferase/glycogen phosphorylase"/>
    <property type="match status" value="1"/>
</dbReference>
<name>A0ABV9ZBJ3_9PSEU</name>
<reference evidence="5" key="1">
    <citation type="journal article" date="2019" name="Int. J. Syst. Evol. Microbiol.">
        <title>The Global Catalogue of Microorganisms (GCM) 10K type strain sequencing project: providing services to taxonomists for standard genome sequencing and annotation.</title>
        <authorList>
            <consortium name="The Broad Institute Genomics Platform"/>
            <consortium name="The Broad Institute Genome Sequencing Center for Infectious Disease"/>
            <person name="Wu L."/>
            <person name="Ma J."/>
        </authorList>
    </citation>
    <scope>NUCLEOTIDE SEQUENCE [LARGE SCALE GENOMIC DNA]</scope>
    <source>
        <strain evidence="5">XZYJ18</strain>
    </source>
</reference>
<dbReference type="EC" id="2.4.-.-" evidence="4"/>
<dbReference type="Pfam" id="PF13579">
    <property type="entry name" value="Glyco_trans_4_4"/>
    <property type="match status" value="1"/>
</dbReference>
<evidence type="ECO:0000256" key="2">
    <source>
        <dbReference type="ARBA" id="ARBA00022679"/>
    </source>
</evidence>
<feature type="domain" description="Glycosyltransferase subfamily 4-like N-terminal" evidence="3">
    <location>
        <begin position="50"/>
        <end position="162"/>
    </location>
</feature>
<evidence type="ECO:0000313" key="4">
    <source>
        <dbReference type="EMBL" id="MFC5137488.1"/>
    </source>
</evidence>
<gene>
    <name evidence="4" type="ORF">ACFPK1_04540</name>
</gene>
<keyword evidence="5" id="KW-1185">Reference proteome</keyword>
<dbReference type="Proteomes" id="UP001596175">
    <property type="component" value="Unassembled WGS sequence"/>
</dbReference>
<evidence type="ECO:0000256" key="1">
    <source>
        <dbReference type="ARBA" id="ARBA00022676"/>
    </source>
</evidence>
<dbReference type="EMBL" id="JBHSKG010000002">
    <property type="protein sequence ID" value="MFC5137488.1"/>
    <property type="molecule type" value="Genomic_DNA"/>
</dbReference>